<dbReference type="GO" id="GO:0005737">
    <property type="term" value="C:cytoplasm"/>
    <property type="evidence" value="ECO:0007669"/>
    <property type="project" value="UniProtKB-SubCell"/>
</dbReference>
<evidence type="ECO:0000256" key="3">
    <source>
        <dbReference type="ARBA" id="ARBA00022741"/>
    </source>
</evidence>
<keyword evidence="6 8" id="KW-0030">Aminoacyl-tRNA synthetase</keyword>
<gene>
    <name evidence="8" type="primary">hisS</name>
    <name evidence="11" type="ORF">UR47_C0011G0012</name>
</gene>
<keyword evidence="2 8" id="KW-0436">Ligase</keyword>
<feature type="domain" description="Aminoacyl-transfer RNA synthetases class-II family profile" evidence="10">
    <location>
        <begin position="28"/>
        <end position="335"/>
    </location>
</feature>
<dbReference type="HAMAP" id="MF_00127">
    <property type="entry name" value="His_tRNA_synth"/>
    <property type="match status" value="1"/>
</dbReference>
<keyword evidence="8" id="KW-0963">Cytoplasm</keyword>
<feature type="binding site" evidence="9">
    <location>
        <begin position="84"/>
        <end position="86"/>
    </location>
    <ligand>
        <name>L-histidine</name>
        <dbReference type="ChEBI" id="CHEBI:57595"/>
    </ligand>
</feature>
<feature type="binding site" evidence="9">
    <location>
        <position position="270"/>
    </location>
    <ligand>
        <name>L-histidine</name>
        <dbReference type="ChEBI" id="CHEBI:57595"/>
    </ligand>
</feature>
<evidence type="ECO:0000256" key="1">
    <source>
        <dbReference type="ARBA" id="ARBA00008226"/>
    </source>
</evidence>
<comment type="caution">
    <text evidence="11">The sequence shown here is derived from an EMBL/GenBank/DDBJ whole genome shotgun (WGS) entry which is preliminary data.</text>
</comment>
<evidence type="ECO:0000256" key="8">
    <source>
        <dbReference type="HAMAP-Rule" id="MF_00127"/>
    </source>
</evidence>
<dbReference type="Gene3D" id="3.30.930.10">
    <property type="entry name" value="Bira Bifunctional Protein, Domain 2"/>
    <property type="match status" value="1"/>
</dbReference>
<dbReference type="SUPFAM" id="SSF55681">
    <property type="entry name" value="Class II aaRS and biotin synthetases"/>
    <property type="match status" value="1"/>
</dbReference>
<dbReference type="CDD" id="cd00859">
    <property type="entry name" value="HisRS_anticodon"/>
    <property type="match status" value="1"/>
</dbReference>
<dbReference type="NCBIfam" id="TIGR00442">
    <property type="entry name" value="hisS"/>
    <property type="match status" value="1"/>
</dbReference>
<evidence type="ECO:0000313" key="11">
    <source>
        <dbReference type="EMBL" id="KKP54763.1"/>
    </source>
</evidence>
<dbReference type="InterPro" id="IPR041715">
    <property type="entry name" value="HisRS-like_core"/>
</dbReference>
<evidence type="ECO:0000256" key="2">
    <source>
        <dbReference type="ARBA" id="ARBA00022598"/>
    </source>
</evidence>
<keyword evidence="3 8" id="KW-0547">Nucleotide-binding</keyword>
<keyword evidence="5 8" id="KW-0648">Protein biosynthesis</keyword>
<feature type="binding site" evidence="9">
    <location>
        <begin position="274"/>
        <end position="275"/>
    </location>
    <ligand>
        <name>L-histidine</name>
        <dbReference type="ChEBI" id="CHEBI:57595"/>
    </ligand>
</feature>
<protein>
    <recommendedName>
        <fullName evidence="8">Histidine--tRNA ligase</fullName>
        <ecNumber evidence="8">6.1.1.21</ecNumber>
    </recommendedName>
    <alternativeName>
        <fullName evidence="8">Histidyl-tRNA synthetase</fullName>
        <shortName evidence="8">HisRS</shortName>
    </alternativeName>
</protein>
<proteinExistence type="inferred from homology"/>
<feature type="binding site" evidence="9">
    <location>
        <position position="132"/>
    </location>
    <ligand>
        <name>L-histidine</name>
        <dbReference type="ChEBI" id="CHEBI:57595"/>
    </ligand>
</feature>
<dbReference type="PANTHER" id="PTHR43707">
    <property type="entry name" value="HISTIDYL-TRNA SYNTHETASE"/>
    <property type="match status" value="1"/>
</dbReference>
<dbReference type="InterPro" id="IPR015807">
    <property type="entry name" value="His-tRNA-ligase"/>
</dbReference>
<dbReference type="InterPro" id="IPR004516">
    <property type="entry name" value="HisRS/HisZ"/>
</dbReference>
<comment type="subcellular location">
    <subcellularLocation>
        <location evidence="8">Cytoplasm</location>
    </subcellularLocation>
</comment>
<keyword evidence="4 8" id="KW-0067">ATP-binding</keyword>
<organism evidence="11 12">
    <name type="scientific">candidate division WS6 bacterium GW2011_GWB1_33_6</name>
    <dbReference type="NCBI Taxonomy" id="1619088"/>
    <lineage>
        <taxon>Bacteria</taxon>
        <taxon>Candidatus Dojkabacteria</taxon>
    </lineage>
</organism>
<dbReference type="CDD" id="cd00773">
    <property type="entry name" value="HisRS-like_core"/>
    <property type="match status" value="1"/>
</dbReference>
<sequence>MKKENLSKLPYKGTDDMYPKDVFEKKYIFKIWSKVAKNFGYEEYDAPLIEDAILYKVKSGEELANTQLYNFVDKGGREIALRPEMTPSLARMIAAQRNNLLLPIRWFNIGRFYRYEKPQKGRRREFFQLNIDLLGVSTIDAEIEIIQYVMKVMDEFKAPKNTYELRINNRYLIEYLFDEILKLDTELRPKIARALDNYLKMEINDFNGYLKELGLNDNQIKDILEYINWEIEDLKKIEDRSRGAKELIQLFNKLKELSITNIKFAPYIVRGIQYYTGTVVEMYDIGSSENSRALFGGGRYDDLLEIFGEAKLPAFGLGWGETTTLDYLKTYNLLPSFKSNTKVYVTLMNESLLKDMNSLSTYLRENGINTEMQLTATKLKNQLKYANSKGFPWVIIVGEDELSKGVIQLKDMSNGESFLIKKEDVIQKLS</sequence>
<dbReference type="PANTHER" id="PTHR43707:SF1">
    <property type="entry name" value="HISTIDINE--TRNA LIGASE, MITOCHONDRIAL-RELATED"/>
    <property type="match status" value="1"/>
</dbReference>
<evidence type="ECO:0000256" key="4">
    <source>
        <dbReference type="ARBA" id="ARBA00022840"/>
    </source>
</evidence>
<evidence type="ECO:0000313" key="12">
    <source>
        <dbReference type="Proteomes" id="UP000034488"/>
    </source>
</evidence>
<dbReference type="PROSITE" id="PS51450">
    <property type="entry name" value="LRR"/>
    <property type="match status" value="1"/>
</dbReference>
<dbReference type="AlphaFoldDB" id="A0A0G0ADQ7"/>
<comment type="similarity">
    <text evidence="1 8">Belongs to the class-II aminoacyl-tRNA synthetase family.</text>
</comment>
<dbReference type="GO" id="GO:0006427">
    <property type="term" value="P:histidyl-tRNA aminoacylation"/>
    <property type="evidence" value="ECO:0007669"/>
    <property type="project" value="UniProtKB-UniRule"/>
</dbReference>
<dbReference type="InterPro" id="IPR006195">
    <property type="entry name" value="aa-tRNA-synth_II"/>
</dbReference>
<dbReference type="GO" id="GO:0005524">
    <property type="term" value="F:ATP binding"/>
    <property type="evidence" value="ECO:0007669"/>
    <property type="project" value="UniProtKB-UniRule"/>
</dbReference>
<dbReference type="InterPro" id="IPR036621">
    <property type="entry name" value="Anticodon-bd_dom_sf"/>
</dbReference>
<dbReference type="Pfam" id="PF13393">
    <property type="entry name" value="tRNA-synt_His"/>
    <property type="match status" value="1"/>
</dbReference>
<dbReference type="PROSITE" id="PS50862">
    <property type="entry name" value="AA_TRNA_LIGASE_II"/>
    <property type="match status" value="1"/>
</dbReference>
<evidence type="ECO:0000259" key="10">
    <source>
        <dbReference type="PROSITE" id="PS50862"/>
    </source>
</evidence>
<dbReference type="EC" id="6.1.1.21" evidence="8"/>
<accession>A0A0G0ADQ7</accession>
<dbReference type="Proteomes" id="UP000034488">
    <property type="component" value="Unassembled WGS sequence"/>
</dbReference>
<evidence type="ECO:0000256" key="5">
    <source>
        <dbReference type="ARBA" id="ARBA00022917"/>
    </source>
</evidence>
<comment type="catalytic activity">
    <reaction evidence="7 8">
        <text>tRNA(His) + L-histidine + ATP = L-histidyl-tRNA(His) + AMP + diphosphate + H(+)</text>
        <dbReference type="Rhea" id="RHEA:17313"/>
        <dbReference type="Rhea" id="RHEA-COMP:9665"/>
        <dbReference type="Rhea" id="RHEA-COMP:9689"/>
        <dbReference type="ChEBI" id="CHEBI:15378"/>
        <dbReference type="ChEBI" id="CHEBI:30616"/>
        <dbReference type="ChEBI" id="CHEBI:33019"/>
        <dbReference type="ChEBI" id="CHEBI:57595"/>
        <dbReference type="ChEBI" id="CHEBI:78442"/>
        <dbReference type="ChEBI" id="CHEBI:78527"/>
        <dbReference type="ChEBI" id="CHEBI:456215"/>
        <dbReference type="EC" id="6.1.1.21"/>
    </reaction>
</comment>
<dbReference type="InterPro" id="IPR001611">
    <property type="entry name" value="Leu-rich_rpt"/>
</dbReference>
<dbReference type="EMBL" id="LBPI01000011">
    <property type="protein sequence ID" value="KKP54763.1"/>
    <property type="molecule type" value="Genomic_DNA"/>
</dbReference>
<dbReference type="InterPro" id="IPR033656">
    <property type="entry name" value="HisRS_anticodon"/>
</dbReference>
<dbReference type="Gene3D" id="3.40.50.800">
    <property type="entry name" value="Anticodon-binding domain"/>
    <property type="match status" value="1"/>
</dbReference>
<dbReference type="GO" id="GO:0004821">
    <property type="term" value="F:histidine-tRNA ligase activity"/>
    <property type="evidence" value="ECO:0007669"/>
    <property type="project" value="UniProtKB-UniRule"/>
</dbReference>
<dbReference type="SUPFAM" id="SSF52954">
    <property type="entry name" value="Class II aaRS ABD-related"/>
    <property type="match status" value="1"/>
</dbReference>
<feature type="binding site" evidence="9">
    <location>
        <position position="128"/>
    </location>
    <ligand>
        <name>L-histidine</name>
        <dbReference type="ChEBI" id="CHEBI:57595"/>
    </ligand>
</feature>
<evidence type="ECO:0000256" key="6">
    <source>
        <dbReference type="ARBA" id="ARBA00023146"/>
    </source>
</evidence>
<feature type="binding site" evidence="9">
    <location>
        <position position="114"/>
    </location>
    <ligand>
        <name>L-histidine</name>
        <dbReference type="ChEBI" id="CHEBI:57595"/>
    </ligand>
</feature>
<dbReference type="PIRSF" id="PIRSF001549">
    <property type="entry name" value="His-tRNA_synth"/>
    <property type="match status" value="1"/>
</dbReference>
<dbReference type="Pfam" id="PF03129">
    <property type="entry name" value="HGTP_anticodon"/>
    <property type="match status" value="1"/>
</dbReference>
<evidence type="ECO:0000256" key="7">
    <source>
        <dbReference type="ARBA" id="ARBA00047639"/>
    </source>
</evidence>
<dbReference type="InterPro" id="IPR004154">
    <property type="entry name" value="Anticodon-bd"/>
</dbReference>
<name>A0A0G0ADQ7_9BACT</name>
<evidence type="ECO:0000256" key="9">
    <source>
        <dbReference type="PIRSR" id="PIRSR001549-1"/>
    </source>
</evidence>
<comment type="subunit">
    <text evidence="8">Homodimer.</text>
</comment>
<reference evidence="11 12" key="1">
    <citation type="journal article" date="2015" name="Nature">
        <title>rRNA introns, odd ribosomes, and small enigmatic genomes across a large radiation of phyla.</title>
        <authorList>
            <person name="Brown C.T."/>
            <person name="Hug L.A."/>
            <person name="Thomas B.C."/>
            <person name="Sharon I."/>
            <person name="Castelle C.J."/>
            <person name="Singh A."/>
            <person name="Wilkins M.J."/>
            <person name="Williams K.H."/>
            <person name="Banfield J.F."/>
        </authorList>
    </citation>
    <scope>NUCLEOTIDE SEQUENCE [LARGE SCALE GENOMIC DNA]</scope>
</reference>
<dbReference type="InterPro" id="IPR045864">
    <property type="entry name" value="aa-tRNA-synth_II/BPL/LPL"/>
</dbReference>